<sequence>MRFSIPVFTLLAASSVYSDVIGKNLFNSEACRAEVRNYSECLATPDASNFEKNCKLITSSICQDFYANARSLVSKCVDSPEIFTFISPSNMAILKKTQEELCKKLSDGITDKKTTKVTVTKTKTISKTVNEPKSITAITAEPSTTTTTIHSTQKVTSKPRTTSSATIKTSATNTSITSTGTTNAGATNTGAVNTDALNNGAVNNGVYNGPANTGAVNGNGSTLGNVVSGNSNISTTNDASVNPSSGASTIKISTGLFITLGLLLLSF</sequence>
<evidence type="ECO:0000313" key="4">
    <source>
        <dbReference type="Proteomes" id="UP000193719"/>
    </source>
</evidence>
<feature type="region of interest" description="Disordered" evidence="1">
    <location>
        <begin position="143"/>
        <end position="167"/>
    </location>
</feature>
<protein>
    <recommendedName>
        <fullName evidence="5">Extracellular membrane protein CFEM domain-containing protein</fullName>
    </recommendedName>
</protein>
<proteinExistence type="predicted"/>
<evidence type="ECO:0000256" key="1">
    <source>
        <dbReference type="SAM" id="MobiDB-lite"/>
    </source>
</evidence>
<evidence type="ECO:0000256" key="2">
    <source>
        <dbReference type="SAM" id="SignalP"/>
    </source>
</evidence>
<evidence type="ECO:0000313" key="3">
    <source>
        <dbReference type="EMBL" id="ORX58642.1"/>
    </source>
</evidence>
<keyword evidence="4" id="KW-1185">Reference proteome</keyword>
<name>A0A1Y1VKN4_9FUNG</name>
<comment type="caution">
    <text evidence="3">The sequence shown here is derived from an EMBL/GenBank/DDBJ whole genome shotgun (WGS) entry which is preliminary data.</text>
</comment>
<feature type="chain" id="PRO_5013344967" description="Extracellular membrane protein CFEM domain-containing protein" evidence="2">
    <location>
        <begin position="19"/>
        <end position="267"/>
    </location>
</feature>
<evidence type="ECO:0008006" key="5">
    <source>
        <dbReference type="Google" id="ProtNLM"/>
    </source>
</evidence>
<accession>A0A1Y1VKN4</accession>
<feature type="compositionally biased region" description="Low complexity" evidence="1">
    <location>
        <begin position="143"/>
        <end position="152"/>
    </location>
</feature>
<dbReference type="Proteomes" id="UP000193719">
    <property type="component" value="Unassembled WGS sequence"/>
</dbReference>
<dbReference type="AlphaFoldDB" id="A0A1Y1VKN4"/>
<feature type="signal peptide" evidence="2">
    <location>
        <begin position="1"/>
        <end position="18"/>
    </location>
</feature>
<organism evidence="3 4">
    <name type="scientific">Piromyces finnis</name>
    <dbReference type="NCBI Taxonomy" id="1754191"/>
    <lineage>
        <taxon>Eukaryota</taxon>
        <taxon>Fungi</taxon>
        <taxon>Fungi incertae sedis</taxon>
        <taxon>Chytridiomycota</taxon>
        <taxon>Chytridiomycota incertae sedis</taxon>
        <taxon>Neocallimastigomycetes</taxon>
        <taxon>Neocallimastigales</taxon>
        <taxon>Neocallimastigaceae</taxon>
        <taxon>Piromyces</taxon>
    </lineage>
</organism>
<reference evidence="3 4" key="2">
    <citation type="submission" date="2016-08" db="EMBL/GenBank/DDBJ databases">
        <title>Pervasive Adenine N6-methylation of Active Genes in Fungi.</title>
        <authorList>
            <consortium name="DOE Joint Genome Institute"/>
            <person name="Mondo S.J."/>
            <person name="Dannebaum R.O."/>
            <person name="Kuo R.C."/>
            <person name="Labutti K."/>
            <person name="Haridas S."/>
            <person name="Kuo A."/>
            <person name="Salamov A."/>
            <person name="Ahrendt S.R."/>
            <person name="Lipzen A."/>
            <person name="Sullivan W."/>
            <person name="Andreopoulos W.B."/>
            <person name="Clum A."/>
            <person name="Lindquist E."/>
            <person name="Daum C."/>
            <person name="Ramamoorthy G.K."/>
            <person name="Gryganskyi A."/>
            <person name="Culley D."/>
            <person name="Magnuson J.K."/>
            <person name="James T.Y."/>
            <person name="O'Malley M.A."/>
            <person name="Stajich J.E."/>
            <person name="Spatafora J.W."/>
            <person name="Visel A."/>
            <person name="Grigoriev I.V."/>
        </authorList>
    </citation>
    <scope>NUCLEOTIDE SEQUENCE [LARGE SCALE GENOMIC DNA]</scope>
    <source>
        <strain evidence="4">finn</strain>
    </source>
</reference>
<dbReference type="EMBL" id="MCFH01000004">
    <property type="protein sequence ID" value="ORX58642.1"/>
    <property type="molecule type" value="Genomic_DNA"/>
</dbReference>
<gene>
    <name evidence="3" type="ORF">BCR36DRAFT_580243</name>
</gene>
<keyword evidence="2" id="KW-0732">Signal</keyword>
<reference evidence="3 4" key="1">
    <citation type="submission" date="2016-08" db="EMBL/GenBank/DDBJ databases">
        <title>Genomes of anaerobic fungi encode conserved fungal cellulosomes for biomass hydrolysis.</title>
        <authorList>
            <consortium name="DOE Joint Genome Institute"/>
            <person name="Haitjema C.H."/>
            <person name="Gilmore S.P."/>
            <person name="Henske J.K."/>
            <person name="Solomon K.V."/>
            <person name="De Groot R."/>
            <person name="Kuo A."/>
            <person name="Mondo S.J."/>
            <person name="Salamov A.A."/>
            <person name="Labutti K."/>
            <person name="Zhao Z."/>
            <person name="Chiniquy J."/>
            <person name="Barry K."/>
            <person name="Brewer H.M."/>
            <person name="Purvine S.O."/>
            <person name="Wright A.T."/>
            <person name="Boxma B."/>
            <person name="Van Alen T."/>
            <person name="Hackstein J.H."/>
            <person name="Baker S.E."/>
            <person name="Grigoriev I.V."/>
            <person name="O'Malley M.A."/>
        </authorList>
    </citation>
    <scope>NUCLEOTIDE SEQUENCE [LARGE SCALE GENOMIC DNA]</scope>
    <source>
        <strain evidence="4">finn</strain>
    </source>
</reference>